<keyword evidence="2 4" id="KW-0238">DNA-binding</keyword>
<name>A0A934HQV6_9CLOT</name>
<evidence type="ECO:0000256" key="1">
    <source>
        <dbReference type="ARBA" id="ARBA00023015"/>
    </source>
</evidence>
<feature type="domain" description="HTH tetR-type" evidence="5">
    <location>
        <begin position="11"/>
        <end position="71"/>
    </location>
</feature>
<protein>
    <submittedName>
        <fullName evidence="6">TetR/AcrR family transcriptional regulator</fullName>
    </submittedName>
</protein>
<dbReference type="PRINTS" id="PR00455">
    <property type="entry name" value="HTHTETR"/>
</dbReference>
<evidence type="ECO:0000256" key="3">
    <source>
        <dbReference type="ARBA" id="ARBA00023163"/>
    </source>
</evidence>
<accession>A0A934HQV6</accession>
<dbReference type="PANTHER" id="PTHR47506:SF6">
    <property type="entry name" value="HTH-TYPE TRANSCRIPTIONAL REPRESSOR NEMR"/>
    <property type="match status" value="1"/>
</dbReference>
<keyword evidence="1" id="KW-0805">Transcription regulation</keyword>
<dbReference type="InterPro" id="IPR041612">
    <property type="entry name" value="YfiR_C"/>
</dbReference>
<dbReference type="SUPFAM" id="SSF48498">
    <property type="entry name" value="Tetracyclin repressor-like, C-terminal domain"/>
    <property type="match status" value="1"/>
</dbReference>
<comment type="caution">
    <text evidence="6">The sequence shown here is derived from an EMBL/GenBank/DDBJ whole genome shotgun (WGS) entry which is preliminary data.</text>
</comment>
<dbReference type="GO" id="GO:0045892">
    <property type="term" value="P:negative regulation of DNA-templated transcription"/>
    <property type="evidence" value="ECO:0007669"/>
    <property type="project" value="UniProtKB-ARBA"/>
</dbReference>
<dbReference type="Gene3D" id="1.10.357.10">
    <property type="entry name" value="Tetracycline Repressor, domain 2"/>
    <property type="match status" value="1"/>
</dbReference>
<dbReference type="EMBL" id="JAEEGB010000007">
    <property type="protein sequence ID" value="MBI6872660.1"/>
    <property type="molecule type" value="Genomic_DNA"/>
</dbReference>
<dbReference type="Pfam" id="PF00440">
    <property type="entry name" value="TetR_N"/>
    <property type="match status" value="1"/>
</dbReference>
<gene>
    <name evidence="6" type="ORF">I6U51_08040</name>
</gene>
<proteinExistence type="predicted"/>
<dbReference type="InterPro" id="IPR009057">
    <property type="entry name" value="Homeodomain-like_sf"/>
</dbReference>
<dbReference type="InterPro" id="IPR001647">
    <property type="entry name" value="HTH_TetR"/>
</dbReference>
<keyword evidence="3" id="KW-0804">Transcription</keyword>
<dbReference type="Pfam" id="PF17922">
    <property type="entry name" value="TetR_C_17"/>
    <property type="match status" value="1"/>
</dbReference>
<evidence type="ECO:0000259" key="5">
    <source>
        <dbReference type="PROSITE" id="PS50977"/>
    </source>
</evidence>
<dbReference type="InterPro" id="IPR036271">
    <property type="entry name" value="Tet_transcr_reg_TetR-rel_C_sf"/>
</dbReference>
<evidence type="ECO:0000313" key="7">
    <source>
        <dbReference type="Proteomes" id="UP000622687"/>
    </source>
</evidence>
<evidence type="ECO:0000256" key="4">
    <source>
        <dbReference type="PROSITE-ProRule" id="PRU00335"/>
    </source>
</evidence>
<dbReference type="RefSeq" id="WP_211142152.1">
    <property type="nucleotide sequence ID" value="NZ_JAEEGB010000007.1"/>
</dbReference>
<feature type="DNA-binding region" description="H-T-H motif" evidence="4">
    <location>
        <begin position="34"/>
        <end position="53"/>
    </location>
</feature>
<dbReference type="GO" id="GO:0003677">
    <property type="term" value="F:DNA binding"/>
    <property type="evidence" value="ECO:0007669"/>
    <property type="project" value="UniProtKB-UniRule"/>
</dbReference>
<dbReference type="Gene3D" id="1.10.10.60">
    <property type="entry name" value="Homeodomain-like"/>
    <property type="match status" value="1"/>
</dbReference>
<evidence type="ECO:0000313" key="6">
    <source>
        <dbReference type="EMBL" id="MBI6872660.1"/>
    </source>
</evidence>
<keyword evidence="7" id="KW-1185">Reference proteome</keyword>
<dbReference type="PANTHER" id="PTHR47506">
    <property type="entry name" value="TRANSCRIPTIONAL REGULATORY PROTEIN"/>
    <property type="match status" value="1"/>
</dbReference>
<dbReference type="PROSITE" id="PS50977">
    <property type="entry name" value="HTH_TETR_2"/>
    <property type="match status" value="1"/>
</dbReference>
<dbReference type="AlphaFoldDB" id="A0A934HQV6"/>
<organism evidence="6 7">
    <name type="scientific">Clostridium aciditolerans</name>
    <dbReference type="NCBI Taxonomy" id="339861"/>
    <lineage>
        <taxon>Bacteria</taxon>
        <taxon>Bacillati</taxon>
        <taxon>Bacillota</taxon>
        <taxon>Clostridia</taxon>
        <taxon>Eubacteriales</taxon>
        <taxon>Clostridiaceae</taxon>
        <taxon>Clostridium</taxon>
    </lineage>
</organism>
<dbReference type="FunFam" id="1.10.10.60:FF:000141">
    <property type="entry name" value="TetR family transcriptional regulator"/>
    <property type="match status" value="1"/>
</dbReference>
<evidence type="ECO:0000256" key="2">
    <source>
        <dbReference type="ARBA" id="ARBA00023125"/>
    </source>
</evidence>
<sequence length="208" mass="23697">MSPKISEESKTQKKSYIIDNAMKLFSQKGFVETSMEDIVKATGMSKGGIYNYFKSKEEIFLAIAEDRFNKRHSLIESFEKADTSTEKLKKYIQWVLGGLFDEDTLLNARFTFEFWSVVSRNPETLVAAKKRYALFHNDLESILKQGVADGEFNSKLDIDSMIYIILSSTDGIGFFNSVMGIPLTEPIIENHIDMILRKLIGGNEYDSL</sequence>
<dbReference type="SUPFAM" id="SSF46689">
    <property type="entry name" value="Homeodomain-like"/>
    <property type="match status" value="1"/>
</dbReference>
<dbReference type="Proteomes" id="UP000622687">
    <property type="component" value="Unassembled WGS sequence"/>
</dbReference>
<reference evidence="6" key="1">
    <citation type="submission" date="2020-12" db="EMBL/GenBank/DDBJ databases">
        <title>Clostridium thailandense sp. nov., a novel acetogenic bacterium isolated from peat land soil in Thailand.</title>
        <authorList>
            <person name="Chaikitkaew S."/>
            <person name="Birkeland N.K."/>
        </authorList>
    </citation>
    <scope>NUCLEOTIDE SEQUENCE</scope>
    <source>
        <strain evidence="6">DSM 17425</strain>
    </source>
</reference>